<feature type="site" description="Positions MEP for the nucleophilic attack" evidence="7">
    <location>
        <position position="157"/>
    </location>
</feature>
<dbReference type="InterPro" id="IPR034683">
    <property type="entry name" value="IspD/TarI"/>
</dbReference>
<dbReference type="AlphaFoldDB" id="A0A0M6WSV8"/>
<dbReference type="PANTHER" id="PTHR32125">
    <property type="entry name" value="2-C-METHYL-D-ERYTHRITOL 4-PHOSPHATE CYTIDYLYLTRANSFERASE, CHLOROPLASTIC"/>
    <property type="match status" value="1"/>
</dbReference>
<dbReference type="GO" id="GO:0019288">
    <property type="term" value="P:isopentenyl diphosphate biosynthetic process, methylerythritol 4-phosphate pathway"/>
    <property type="evidence" value="ECO:0007669"/>
    <property type="project" value="UniProtKB-UniRule"/>
</dbReference>
<dbReference type="STRING" id="301302.ERS852420_02137"/>
<dbReference type="PANTHER" id="PTHR32125:SF4">
    <property type="entry name" value="2-C-METHYL-D-ERYTHRITOL 4-PHOSPHATE CYTIDYLYLTRANSFERASE, CHLOROPLASTIC"/>
    <property type="match status" value="1"/>
</dbReference>
<dbReference type="Pfam" id="PF01128">
    <property type="entry name" value="IspD"/>
    <property type="match status" value="1"/>
</dbReference>
<feature type="site" description="Transition state stabilizer" evidence="7">
    <location>
        <position position="19"/>
    </location>
</feature>
<evidence type="ECO:0000256" key="6">
    <source>
        <dbReference type="ARBA" id="ARBA00023229"/>
    </source>
</evidence>
<dbReference type="NCBIfam" id="TIGR00453">
    <property type="entry name" value="ispD"/>
    <property type="match status" value="1"/>
</dbReference>
<organism evidence="8 9">
    <name type="scientific">Roseburia faecis</name>
    <dbReference type="NCBI Taxonomy" id="301302"/>
    <lineage>
        <taxon>Bacteria</taxon>
        <taxon>Bacillati</taxon>
        <taxon>Bacillota</taxon>
        <taxon>Clostridia</taxon>
        <taxon>Lachnospirales</taxon>
        <taxon>Lachnospiraceae</taxon>
        <taxon>Roseburia</taxon>
    </lineage>
</organism>
<dbReference type="SUPFAM" id="SSF53448">
    <property type="entry name" value="Nucleotide-diphospho-sugar transferases"/>
    <property type="match status" value="1"/>
</dbReference>
<dbReference type="EC" id="2.7.7.60" evidence="7"/>
<dbReference type="InterPro" id="IPR029044">
    <property type="entry name" value="Nucleotide-diphossugar_trans"/>
</dbReference>
<comment type="function">
    <text evidence="7">Catalyzes the formation of 4-diphosphocytidyl-2-C-methyl-D-erythritol from CTP and 2-C-methyl-D-erythritol 4-phosphate (MEP).</text>
</comment>
<dbReference type="Proteomes" id="UP000049979">
    <property type="component" value="Unassembled WGS sequence"/>
</dbReference>
<keyword evidence="4 7" id="KW-0808">Transferase</keyword>
<feature type="site" description="Positions MEP for the nucleophilic attack" evidence="7">
    <location>
        <position position="217"/>
    </location>
</feature>
<sequence length="241" mass="27262">MENRKRYTAIVLAAGSGRRMQSDTPKQFMELCGHPLVYYSLYAFEKSPVDDIILVTGKDDVSYCRKEIVEACDFRKVRAVIPGGKERYLSVYEGLKAAAGTDYVLIHDGARPMIDETEIRLSMRAVEEEHACVIGVPVKDTIKVGNAKHYAVDTPDRSCLWAVQTPQSFSYELLMEAYGEMWQAAESGERITDDAMIVERFTGHKVKLVQGKYENIKVTTPEDLLIAEVFLKKAKKMKNCY</sequence>
<evidence type="ECO:0000313" key="9">
    <source>
        <dbReference type="Proteomes" id="UP000049979"/>
    </source>
</evidence>
<dbReference type="OrthoDB" id="9806837at2"/>
<evidence type="ECO:0000313" key="8">
    <source>
        <dbReference type="EMBL" id="CRL39888.1"/>
    </source>
</evidence>
<evidence type="ECO:0000256" key="7">
    <source>
        <dbReference type="HAMAP-Rule" id="MF_00108"/>
    </source>
</evidence>
<comment type="catalytic activity">
    <reaction evidence="1 7">
        <text>2-C-methyl-D-erythritol 4-phosphate + CTP + H(+) = 4-CDP-2-C-methyl-D-erythritol + diphosphate</text>
        <dbReference type="Rhea" id="RHEA:13429"/>
        <dbReference type="ChEBI" id="CHEBI:15378"/>
        <dbReference type="ChEBI" id="CHEBI:33019"/>
        <dbReference type="ChEBI" id="CHEBI:37563"/>
        <dbReference type="ChEBI" id="CHEBI:57823"/>
        <dbReference type="ChEBI" id="CHEBI:58262"/>
        <dbReference type="EC" id="2.7.7.60"/>
    </reaction>
</comment>
<evidence type="ECO:0000256" key="3">
    <source>
        <dbReference type="ARBA" id="ARBA00009789"/>
    </source>
</evidence>
<dbReference type="InterPro" id="IPR050088">
    <property type="entry name" value="IspD/TarI_cytidylyltransf_bact"/>
</dbReference>
<gene>
    <name evidence="7" type="primary">ispD</name>
    <name evidence="8" type="ORF">M72_30751</name>
</gene>
<feature type="site" description="Transition state stabilizer" evidence="7">
    <location>
        <position position="26"/>
    </location>
</feature>
<dbReference type="Gene3D" id="3.90.550.10">
    <property type="entry name" value="Spore Coat Polysaccharide Biosynthesis Protein SpsA, Chain A"/>
    <property type="match status" value="1"/>
</dbReference>
<dbReference type="UniPathway" id="UPA00056">
    <property type="reaction ID" value="UER00093"/>
</dbReference>
<dbReference type="FunFam" id="3.90.550.10:FF:000003">
    <property type="entry name" value="2-C-methyl-D-erythritol 4-phosphate cytidylyltransferase"/>
    <property type="match status" value="1"/>
</dbReference>
<evidence type="ECO:0000256" key="5">
    <source>
        <dbReference type="ARBA" id="ARBA00022695"/>
    </source>
</evidence>
<evidence type="ECO:0000256" key="2">
    <source>
        <dbReference type="ARBA" id="ARBA00004787"/>
    </source>
</evidence>
<accession>A0A0M6WSV8</accession>
<evidence type="ECO:0000256" key="4">
    <source>
        <dbReference type="ARBA" id="ARBA00022679"/>
    </source>
</evidence>
<dbReference type="CDD" id="cd02516">
    <property type="entry name" value="CDP-ME_synthetase"/>
    <property type="match status" value="1"/>
</dbReference>
<dbReference type="PROSITE" id="PS01295">
    <property type="entry name" value="ISPD"/>
    <property type="match status" value="1"/>
</dbReference>
<dbReference type="InterPro" id="IPR001228">
    <property type="entry name" value="IspD"/>
</dbReference>
<proteinExistence type="inferred from homology"/>
<comment type="similarity">
    <text evidence="3 7">Belongs to the IspD/TarI cytidylyltransferase family. IspD subfamily.</text>
</comment>
<keyword evidence="6 7" id="KW-0414">Isoprene biosynthesis</keyword>
<dbReference type="EMBL" id="CVRR01000030">
    <property type="protein sequence ID" value="CRL39888.1"/>
    <property type="molecule type" value="Genomic_DNA"/>
</dbReference>
<comment type="pathway">
    <text evidence="2 7">Isoprenoid biosynthesis; isopentenyl diphosphate biosynthesis via DXP pathway; isopentenyl diphosphate from 1-deoxy-D-xylulose 5-phosphate: step 2/6.</text>
</comment>
<dbReference type="RefSeq" id="WP_022044809.1">
    <property type="nucleotide sequence ID" value="NZ_CP173697.1"/>
</dbReference>
<protein>
    <recommendedName>
        <fullName evidence="7">2-C-methyl-D-erythritol 4-phosphate cytidylyltransferase</fullName>
        <ecNumber evidence="7">2.7.7.60</ecNumber>
    </recommendedName>
    <alternativeName>
        <fullName evidence="7">4-diphosphocytidyl-2C-methyl-D-erythritol synthase</fullName>
    </alternativeName>
    <alternativeName>
        <fullName evidence="7">MEP cytidylyltransferase</fullName>
        <shortName evidence="7">MCT</shortName>
    </alternativeName>
</protein>
<keyword evidence="5 7" id="KW-0548">Nucleotidyltransferase</keyword>
<keyword evidence="9" id="KW-1185">Reference proteome</keyword>
<name>A0A0M6WSV8_9FIRM</name>
<dbReference type="GO" id="GO:0050518">
    <property type="term" value="F:2-C-methyl-D-erythritol 4-phosphate cytidylyltransferase activity"/>
    <property type="evidence" value="ECO:0007669"/>
    <property type="project" value="UniProtKB-UniRule"/>
</dbReference>
<dbReference type="HAMAP" id="MF_00108">
    <property type="entry name" value="IspD"/>
    <property type="match status" value="1"/>
</dbReference>
<reference evidence="9" key="1">
    <citation type="submission" date="2015-05" db="EMBL/GenBank/DDBJ databases">
        <authorList>
            <consortium name="Pathogen Informatics"/>
        </authorList>
    </citation>
    <scope>NUCLEOTIDE SEQUENCE [LARGE SCALE GENOMIC DNA]</scope>
    <source>
        <strain evidence="9">M72</strain>
    </source>
</reference>
<dbReference type="InterPro" id="IPR018294">
    <property type="entry name" value="ISPD_synthase_CS"/>
</dbReference>
<evidence type="ECO:0000256" key="1">
    <source>
        <dbReference type="ARBA" id="ARBA00001282"/>
    </source>
</evidence>